<proteinExistence type="predicted"/>
<dbReference type="GO" id="GO:0005829">
    <property type="term" value="C:cytosol"/>
    <property type="evidence" value="ECO:0007669"/>
    <property type="project" value="TreeGrafter"/>
</dbReference>
<dbReference type="EMBL" id="AP023355">
    <property type="protein sequence ID" value="BCJ33747.1"/>
    <property type="molecule type" value="Genomic_DNA"/>
</dbReference>
<dbReference type="Proteomes" id="UP000611640">
    <property type="component" value="Chromosome"/>
</dbReference>
<dbReference type="SMART" id="SM01007">
    <property type="entry name" value="Aldolase_II"/>
    <property type="match status" value="1"/>
</dbReference>
<dbReference type="InterPro" id="IPR036409">
    <property type="entry name" value="Aldolase_II/adducin_N_sf"/>
</dbReference>
<feature type="domain" description="Class II aldolase/adducin N-terminal" evidence="3">
    <location>
        <begin position="11"/>
        <end position="229"/>
    </location>
</feature>
<dbReference type="InterPro" id="IPR001303">
    <property type="entry name" value="Aldolase_II/adducin_N"/>
</dbReference>
<sequence length="266" mass="27382">MSADPTHRIPTALLDLSHRLADPAADLVILGEGNTSADLGDGSFAVKASGVPLAATTADSFVRMGTDEVLAVIDDESLDPRDGTAVGARLRAAGARPPEHGEPARTPSIETMLHALGIALCGASYVGHTHPTAVNALLCSDAAGELVAGHLFPDQVVVCGRHALLVPYAEPGLALGRAVRDGLRAHLDAHGTAPKLIYLGNHGIVALGDTADEVHRVTAMSVKAARILSGVLAVGRPAYLPAASADDLDARPDEHHRRRVLANGAP</sequence>
<protein>
    <recommendedName>
        <fullName evidence="3">Class II aldolase/adducin N-terminal domain-containing protein</fullName>
    </recommendedName>
</protein>
<dbReference type="Gene3D" id="3.40.225.10">
    <property type="entry name" value="Class II aldolase/adducin N-terminal domain"/>
    <property type="match status" value="1"/>
</dbReference>
<evidence type="ECO:0000256" key="2">
    <source>
        <dbReference type="ARBA" id="ARBA00023239"/>
    </source>
</evidence>
<evidence type="ECO:0000259" key="3">
    <source>
        <dbReference type="SMART" id="SM01007"/>
    </source>
</evidence>
<keyword evidence="5" id="KW-1185">Reference proteome</keyword>
<dbReference type="PANTHER" id="PTHR22789:SF0">
    <property type="entry name" value="3-OXO-TETRONATE 4-PHOSPHATE DECARBOXYLASE-RELATED"/>
    <property type="match status" value="1"/>
</dbReference>
<evidence type="ECO:0000313" key="5">
    <source>
        <dbReference type="Proteomes" id="UP000611640"/>
    </source>
</evidence>
<accession>A0A7R7DLE1</accession>
<reference evidence="4 5" key="1">
    <citation type="submission" date="2020-08" db="EMBL/GenBank/DDBJ databases">
        <title>Whole genome shotgun sequence of Actinocatenispora thailandica NBRC 105041.</title>
        <authorList>
            <person name="Komaki H."/>
            <person name="Tamura T."/>
        </authorList>
    </citation>
    <scope>NUCLEOTIDE SEQUENCE [LARGE SCALE GENOMIC DNA]</scope>
    <source>
        <strain evidence="4 5">NBRC 105041</strain>
    </source>
</reference>
<dbReference type="AlphaFoldDB" id="A0A7R7DLE1"/>
<evidence type="ECO:0000256" key="1">
    <source>
        <dbReference type="ARBA" id="ARBA00022723"/>
    </source>
</evidence>
<dbReference type="GO" id="GO:0046872">
    <property type="term" value="F:metal ion binding"/>
    <property type="evidence" value="ECO:0007669"/>
    <property type="project" value="UniProtKB-KW"/>
</dbReference>
<dbReference type="GO" id="GO:0016832">
    <property type="term" value="F:aldehyde-lyase activity"/>
    <property type="evidence" value="ECO:0007669"/>
    <property type="project" value="TreeGrafter"/>
</dbReference>
<dbReference type="InterPro" id="IPR050197">
    <property type="entry name" value="Aldolase_class_II_sugar_metab"/>
</dbReference>
<dbReference type="GO" id="GO:0019323">
    <property type="term" value="P:pentose catabolic process"/>
    <property type="evidence" value="ECO:0007669"/>
    <property type="project" value="TreeGrafter"/>
</dbReference>
<dbReference type="Pfam" id="PF00596">
    <property type="entry name" value="Aldolase_II"/>
    <property type="match status" value="1"/>
</dbReference>
<dbReference type="PANTHER" id="PTHR22789">
    <property type="entry name" value="FUCULOSE PHOSPHATE ALDOLASE"/>
    <property type="match status" value="1"/>
</dbReference>
<keyword evidence="1" id="KW-0479">Metal-binding</keyword>
<name>A0A7R7DLE1_9ACTN</name>
<organism evidence="4 5">
    <name type="scientific">Actinocatenispora thailandica</name>
    <dbReference type="NCBI Taxonomy" id="227318"/>
    <lineage>
        <taxon>Bacteria</taxon>
        <taxon>Bacillati</taxon>
        <taxon>Actinomycetota</taxon>
        <taxon>Actinomycetes</taxon>
        <taxon>Micromonosporales</taxon>
        <taxon>Micromonosporaceae</taxon>
        <taxon>Actinocatenispora</taxon>
    </lineage>
</organism>
<keyword evidence="2" id="KW-0456">Lyase</keyword>
<dbReference type="KEGG" id="atl:Athai_12500"/>
<evidence type="ECO:0000313" key="4">
    <source>
        <dbReference type="EMBL" id="BCJ33747.1"/>
    </source>
</evidence>
<dbReference type="RefSeq" id="WP_203960591.1">
    <property type="nucleotide sequence ID" value="NZ_AP023355.1"/>
</dbReference>
<dbReference type="SUPFAM" id="SSF53639">
    <property type="entry name" value="AraD/HMP-PK domain-like"/>
    <property type="match status" value="1"/>
</dbReference>
<gene>
    <name evidence="4" type="ORF">Athai_12500</name>
</gene>